<organism evidence="1 2">
    <name type="scientific">Anisodus acutangulus</name>
    <dbReference type="NCBI Taxonomy" id="402998"/>
    <lineage>
        <taxon>Eukaryota</taxon>
        <taxon>Viridiplantae</taxon>
        <taxon>Streptophyta</taxon>
        <taxon>Embryophyta</taxon>
        <taxon>Tracheophyta</taxon>
        <taxon>Spermatophyta</taxon>
        <taxon>Magnoliopsida</taxon>
        <taxon>eudicotyledons</taxon>
        <taxon>Gunneridae</taxon>
        <taxon>Pentapetalae</taxon>
        <taxon>asterids</taxon>
        <taxon>lamiids</taxon>
        <taxon>Solanales</taxon>
        <taxon>Solanaceae</taxon>
        <taxon>Solanoideae</taxon>
        <taxon>Hyoscyameae</taxon>
        <taxon>Anisodus</taxon>
    </lineage>
</organism>
<dbReference type="EMBL" id="JAJAGQ010000006">
    <property type="protein sequence ID" value="KAJ8560644.1"/>
    <property type="molecule type" value="Genomic_DNA"/>
</dbReference>
<dbReference type="AlphaFoldDB" id="A0A9Q1MJ51"/>
<dbReference type="Proteomes" id="UP001152561">
    <property type="component" value="Unassembled WGS sequence"/>
</dbReference>
<name>A0A9Q1MJ51_9SOLA</name>
<reference evidence="2" key="1">
    <citation type="journal article" date="2023" name="Proc. Natl. Acad. Sci. U.S.A.">
        <title>Genomic and structural basis for evolution of tropane alkaloid biosynthesis.</title>
        <authorList>
            <person name="Wanga Y.-J."/>
            <person name="Taina T."/>
            <person name="Yua J.-Y."/>
            <person name="Lia J."/>
            <person name="Xua B."/>
            <person name="Chenc J."/>
            <person name="D'Auriad J.C."/>
            <person name="Huanga J.-P."/>
            <person name="Huanga S.-X."/>
        </authorList>
    </citation>
    <scope>NUCLEOTIDE SEQUENCE [LARGE SCALE GENOMIC DNA]</scope>
    <source>
        <strain evidence="2">cv. KIB-2019</strain>
    </source>
</reference>
<comment type="caution">
    <text evidence="1">The sequence shown here is derived from an EMBL/GenBank/DDBJ whole genome shotgun (WGS) entry which is preliminary data.</text>
</comment>
<gene>
    <name evidence="1" type="ORF">K7X08_022504</name>
</gene>
<accession>A0A9Q1MJ51</accession>
<keyword evidence="2" id="KW-1185">Reference proteome</keyword>
<evidence type="ECO:0000313" key="2">
    <source>
        <dbReference type="Proteomes" id="UP001152561"/>
    </source>
</evidence>
<evidence type="ECO:0000313" key="1">
    <source>
        <dbReference type="EMBL" id="KAJ8560644.1"/>
    </source>
</evidence>
<proteinExistence type="predicted"/>
<sequence>MLNNERIIDFDSNEEGKGEIMTVKIEQLPIIGSEDAAGGAVENGGALEKKSKSKKLKVTVAAAKIDNSELAVFLVDISASYDTQEDALGIQKMVQQAVPSKSQDIYHPVSTEESAAEYPARKNVEAKRSYDFKIPLMSAWCRRGSHDLGFHWKNNLELKTSIWLKVTQK</sequence>
<protein>
    <submittedName>
        <fullName evidence="1">Uncharacterized protein</fullName>
    </submittedName>
</protein>